<dbReference type="EC" id="3.7.1.22" evidence="7"/>
<dbReference type="AlphaFoldDB" id="A0A6N6VWB7"/>
<dbReference type="InterPro" id="IPR029061">
    <property type="entry name" value="THDP-binding"/>
</dbReference>
<evidence type="ECO:0000313" key="8">
    <source>
        <dbReference type="Proteomes" id="UP000437748"/>
    </source>
</evidence>
<dbReference type="EMBL" id="WFLM01000001">
    <property type="protein sequence ID" value="KAB8040364.1"/>
    <property type="molecule type" value="Genomic_DNA"/>
</dbReference>
<gene>
    <name evidence="7" type="primary">iolD</name>
    <name evidence="7" type="ORF">GCL60_00165</name>
</gene>
<proteinExistence type="inferred from homology"/>
<dbReference type="GO" id="GO:0019310">
    <property type="term" value="P:inositol catabolic process"/>
    <property type="evidence" value="ECO:0007669"/>
    <property type="project" value="InterPro"/>
</dbReference>
<dbReference type="InterPro" id="IPR012001">
    <property type="entry name" value="Thiamin_PyroP_enz_TPP-bd_dom"/>
</dbReference>
<evidence type="ECO:0000313" key="7">
    <source>
        <dbReference type="EMBL" id="KAB8040364.1"/>
    </source>
</evidence>
<dbReference type="NCBIfam" id="TIGR04377">
    <property type="entry name" value="myo_inos_iolD"/>
    <property type="match status" value="1"/>
</dbReference>
<dbReference type="Pfam" id="PF02776">
    <property type="entry name" value="TPP_enzyme_N"/>
    <property type="match status" value="1"/>
</dbReference>
<feature type="domain" description="Thiamine pyrophosphate enzyme N-terminal TPP-binding" evidence="6">
    <location>
        <begin position="65"/>
        <end position="132"/>
    </location>
</feature>
<dbReference type="InterPro" id="IPR029035">
    <property type="entry name" value="DHS-like_NAD/FAD-binding_dom"/>
</dbReference>
<evidence type="ECO:0000256" key="3">
    <source>
        <dbReference type="RuleBase" id="RU362132"/>
    </source>
</evidence>
<evidence type="ECO:0000256" key="2">
    <source>
        <dbReference type="ARBA" id="ARBA00023052"/>
    </source>
</evidence>
<dbReference type="GO" id="GO:0102481">
    <property type="term" value="F:3D-(3,5/4)-trihydroxycyclohexane-1,2-dione hydrolase activity"/>
    <property type="evidence" value="ECO:0007669"/>
    <property type="project" value="UniProtKB-EC"/>
</dbReference>
<keyword evidence="7" id="KW-0378">Hydrolase</keyword>
<dbReference type="Gene3D" id="3.40.50.1220">
    <property type="entry name" value="TPP-binding domain"/>
    <property type="match status" value="1"/>
</dbReference>
<comment type="similarity">
    <text evidence="1 3">Belongs to the TPP enzyme family.</text>
</comment>
<dbReference type="Pfam" id="PF02775">
    <property type="entry name" value="TPP_enzyme_C"/>
    <property type="match status" value="1"/>
</dbReference>
<dbReference type="CDD" id="cd07035">
    <property type="entry name" value="TPP_PYR_POX_like"/>
    <property type="match status" value="1"/>
</dbReference>
<dbReference type="InterPro" id="IPR012000">
    <property type="entry name" value="Thiamin_PyroP_enz_cen_dom"/>
</dbReference>
<evidence type="ECO:0000259" key="4">
    <source>
        <dbReference type="Pfam" id="PF00205"/>
    </source>
</evidence>
<comment type="caution">
    <text evidence="7">The sequence shown here is derived from an EMBL/GenBank/DDBJ whole genome shotgun (WGS) entry which is preliminary data.</text>
</comment>
<dbReference type="GO" id="GO:0009097">
    <property type="term" value="P:isoleucine biosynthetic process"/>
    <property type="evidence" value="ECO:0007669"/>
    <property type="project" value="TreeGrafter"/>
</dbReference>
<dbReference type="OrthoDB" id="3194735at2"/>
<sequence length="630" mass="69991">MAKRKKEYDMKTIRLTMSQALIRYLTAQFIEHENQKIPLFGGCFAIFGHGNVSGIGEALFSVKNIFPTYRGHNEQSMAHAAIAFAKSNFRRRMMAVTSSIGPGATNLVTAAALAHVNRLPLLLLPGDVFTYRGPDPVLQQLEYPQDGTVSVNDCFRPVSRYFDRIVRPEQLLTALPRALSILTDDSNCGPVTLSLPQDVQSEAYSFPLSFFDEKIHHFYLKISGNEELNSAIQFIKKYKKPLIIAGGGVLYSKASNNLQIFAEQFGIPVCETQSGKSALKWDHPLQMGSIGVTGSHAANTIAKNADLIIAIGTRLQDFTTGSNLLFQNASCLSINVNAFDSIKFNSHSLNADANWALLQLSKILSENNWQMEDNWTLNSCELGKKWRDSVTEITSKTLPPSSDFLPYEGEIIGAIQRSSQNSFKDDIIVSAAGGIPAELHKLWRSSEPGGYHCEYGFSCMGYEIAGGLGVKMANPNKEVIVMVGDGSYLMLNSELATSIMLDLKIILVILDNKGYGCIHRLQKSCGNEPFNNMLKDCNINSLENPNIDFALHAKSLGAVSEHVTSIFDFEHAMLRARKSSHSYVIVIDTDYRRTTELGGCWWEVSIPETSQYQKVNHARQNYQDTRNKRL</sequence>
<dbReference type="Gene3D" id="3.40.50.970">
    <property type="match status" value="2"/>
</dbReference>
<dbReference type="PANTHER" id="PTHR18968">
    <property type="entry name" value="THIAMINE PYROPHOSPHATE ENZYMES"/>
    <property type="match status" value="1"/>
</dbReference>
<dbReference type="SUPFAM" id="SSF52467">
    <property type="entry name" value="DHS-like NAD/FAD-binding domain"/>
    <property type="match status" value="1"/>
</dbReference>
<evidence type="ECO:0000259" key="6">
    <source>
        <dbReference type="Pfam" id="PF02776"/>
    </source>
</evidence>
<dbReference type="GO" id="GO:0009099">
    <property type="term" value="P:L-valine biosynthetic process"/>
    <property type="evidence" value="ECO:0007669"/>
    <property type="project" value="TreeGrafter"/>
</dbReference>
<feature type="domain" description="Thiamine pyrophosphate enzyme central" evidence="4">
    <location>
        <begin position="229"/>
        <end position="339"/>
    </location>
</feature>
<accession>A0A6N6VWB7</accession>
<dbReference type="InterPro" id="IPR000399">
    <property type="entry name" value="TPP-bd_CS"/>
</dbReference>
<dbReference type="GO" id="GO:0005948">
    <property type="term" value="C:acetolactate synthase complex"/>
    <property type="evidence" value="ECO:0007669"/>
    <property type="project" value="TreeGrafter"/>
</dbReference>
<dbReference type="InterPro" id="IPR030817">
    <property type="entry name" value="Myo_inos_IolD"/>
</dbReference>
<dbReference type="GO" id="GO:0003984">
    <property type="term" value="F:acetolactate synthase activity"/>
    <property type="evidence" value="ECO:0007669"/>
    <property type="project" value="TreeGrafter"/>
</dbReference>
<dbReference type="SUPFAM" id="SSF52518">
    <property type="entry name" value="Thiamin diphosphate-binding fold (THDP-binding)"/>
    <property type="match status" value="2"/>
</dbReference>
<keyword evidence="8" id="KW-1185">Reference proteome</keyword>
<organism evidence="7 8">
    <name type="scientific">Silvanigrella paludirubra</name>
    <dbReference type="NCBI Taxonomy" id="2499159"/>
    <lineage>
        <taxon>Bacteria</taxon>
        <taxon>Pseudomonadati</taxon>
        <taxon>Bdellovibrionota</taxon>
        <taxon>Oligoflexia</taxon>
        <taxon>Silvanigrellales</taxon>
        <taxon>Silvanigrellaceae</taxon>
        <taxon>Silvanigrella</taxon>
    </lineage>
</organism>
<dbReference type="GO" id="GO:0030976">
    <property type="term" value="F:thiamine pyrophosphate binding"/>
    <property type="evidence" value="ECO:0007669"/>
    <property type="project" value="InterPro"/>
</dbReference>
<name>A0A6N6VWB7_9BACT</name>
<evidence type="ECO:0000256" key="1">
    <source>
        <dbReference type="ARBA" id="ARBA00007812"/>
    </source>
</evidence>
<feature type="domain" description="Thiamine pyrophosphate enzyme TPP-binding" evidence="5">
    <location>
        <begin position="433"/>
        <end position="586"/>
    </location>
</feature>
<reference evidence="7 8" key="1">
    <citation type="submission" date="2019-10" db="EMBL/GenBank/DDBJ databases">
        <title>New species of Slilvanegrellaceae.</title>
        <authorList>
            <person name="Pitt A."/>
            <person name="Hahn M.W."/>
        </authorList>
    </citation>
    <scope>NUCLEOTIDE SEQUENCE [LARGE SCALE GENOMIC DNA]</scope>
    <source>
        <strain evidence="7 8">SP-Ram-0.45-NSY-1</strain>
    </source>
</reference>
<dbReference type="PANTHER" id="PTHR18968:SF9">
    <property type="entry name" value="3D-(3,5_4)-TRIHYDROXYCYCLOHEXANE-1,2-DIONE HYDROLASE"/>
    <property type="match status" value="1"/>
</dbReference>
<dbReference type="Pfam" id="PF00205">
    <property type="entry name" value="TPP_enzyme_M"/>
    <property type="match status" value="1"/>
</dbReference>
<dbReference type="GO" id="GO:0050660">
    <property type="term" value="F:flavin adenine dinucleotide binding"/>
    <property type="evidence" value="ECO:0007669"/>
    <property type="project" value="TreeGrafter"/>
</dbReference>
<dbReference type="PROSITE" id="PS00187">
    <property type="entry name" value="TPP_ENZYMES"/>
    <property type="match status" value="1"/>
</dbReference>
<dbReference type="GO" id="GO:0000287">
    <property type="term" value="F:magnesium ion binding"/>
    <property type="evidence" value="ECO:0007669"/>
    <property type="project" value="InterPro"/>
</dbReference>
<dbReference type="InterPro" id="IPR011766">
    <property type="entry name" value="TPP_enzyme_TPP-bd"/>
</dbReference>
<dbReference type="InterPro" id="IPR045229">
    <property type="entry name" value="TPP_enz"/>
</dbReference>
<protein>
    <submittedName>
        <fullName evidence="7">3D-(3,5/4)-trihydroxycyclohexane-1,2-dione acylhydrolase (Decyclizing)</fullName>
        <ecNumber evidence="7">3.7.1.22</ecNumber>
    </submittedName>
</protein>
<dbReference type="Proteomes" id="UP000437748">
    <property type="component" value="Unassembled WGS sequence"/>
</dbReference>
<keyword evidence="2 3" id="KW-0786">Thiamine pyrophosphate</keyword>
<evidence type="ECO:0000259" key="5">
    <source>
        <dbReference type="Pfam" id="PF02775"/>
    </source>
</evidence>